<dbReference type="AlphaFoldDB" id="A0A077E9D7"/>
<proteinExistence type="predicted"/>
<protein>
    <submittedName>
        <fullName evidence="1">Uncharacterized protein</fullName>
    </submittedName>
</protein>
<reference evidence="1" key="2">
    <citation type="journal article" date="2015" name="Genome Biol. Evol.">
        <title>Complete Genome Sequence and Transcriptomic Analysis of the Novel Pathogen Elizabethkingia anophelis in Response to Oxidative Stress.</title>
        <authorList>
            <person name="Li Y."/>
            <person name="Liu Y."/>
            <person name="Chew S.C."/>
            <person name="Tay M."/>
            <person name="Salido M.M."/>
            <person name="Teo J."/>
            <person name="Lauro F.M."/>
            <person name="Givskov M."/>
            <person name="Yang L."/>
        </authorList>
    </citation>
    <scope>NUCLEOTIDE SEQUENCE</scope>
    <source>
        <strain evidence="1">NUHP1</strain>
    </source>
</reference>
<evidence type="ECO:0000313" key="1">
    <source>
        <dbReference type="EMBL" id="AIL44137.1"/>
    </source>
</evidence>
<accession>A0A077E9D7</accession>
<name>A0A077E9D7_9FLAO</name>
<reference evidence="1" key="1">
    <citation type="journal article" date="2013" name="Lancet">
        <title>First case of E anophelis outbreak in an intensive-care unit.</title>
        <authorList>
            <person name="Teo J."/>
            <person name="Tan S.Y."/>
            <person name="Tay M."/>
            <person name="Ding Y."/>
            <person name="Kjelleberg S."/>
            <person name="Givskov M."/>
            <person name="Lin R.T."/>
            <person name="Yang L."/>
        </authorList>
    </citation>
    <scope>NUCLEOTIDE SEQUENCE [LARGE SCALE GENOMIC DNA]</scope>
    <source>
        <strain evidence="1">NUHP1</strain>
    </source>
</reference>
<dbReference type="HOGENOM" id="CLU_3199244_0_0_10"/>
<evidence type="ECO:0000313" key="2">
    <source>
        <dbReference type="Proteomes" id="UP000028933"/>
    </source>
</evidence>
<organism evidence="1 2">
    <name type="scientific">Elizabethkingia anophelis NUHP1</name>
    <dbReference type="NCBI Taxonomy" id="1338011"/>
    <lineage>
        <taxon>Bacteria</taxon>
        <taxon>Pseudomonadati</taxon>
        <taxon>Bacteroidota</taxon>
        <taxon>Flavobacteriia</taxon>
        <taxon>Flavobacteriales</taxon>
        <taxon>Weeksellaceae</taxon>
        <taxon>Elizabethkingia</taxon>
    </lineage>
</organism>
<dbReference type="KEGG" id="eao:BD94_0362"/>
<sequence>MLKIKVPNGAFIHYNGLYFLPQIHSGRLKDTPGQPYLCKNRYVIK</sequence>
<dbReference type="Proteomes" id="UP000028933">
    <property type="component" value="Chromosome"/>
</dbReference>
<dbReference type="EMBL" id="CP007547">
    <property type="protein sequence ID" value="AIL44137.1"/>
    <property type="molecule type" value="Genomic_DNA"/>
</dbReference>
<gene>
    <name evidence="1" type="ORF">BD94_0362</name>
</gene>